<evidence type="ECO:0000313" key="2">
    <source>
        <dbReference type="Proteomes" id="UP001217089"/>
    </source>
</evidence>
<comment type="caution">
    <text evidence="1">The sequence shown here is derived from an EMBL/GenBank/DDBJ whole genome shotgun (WGS) entry which is preliminary data.</text>
</comment>
<name>A0ABQ9E2K7_TEGGR</name>
<sequence length="91" mass="10400">MEQPDGRYVIVTPTENVEVPLGSRVVINNQVVLQGHPTVEHPQPTVSSRRMAQQNPEFVPIHRVEQLETIEYLQREEIQNCCSLDQIAIII</sequence>
<reference evidence="1 2" key="1">
    <citation type="submission" date="2022-12" db="EMBL/GenBank/DDBJ databases">
        <title>Chromosome-level genome of Tegillarca granosa.</title>
        <authorList>
            <person name="Kim J."/>
        </authorList>
    </citation>
    <scope>NUCLEOTIDE SEQUENCE [LARGE SCALE GENOMIC DNA]</scope>
    <source>
        <strain evidence="1">Teg-2019</strain>
        <tissue evidence="1">Adductor muscle</tissue>
    </source>
</reference>
<protein>
    <submittedName>
        <fullName evidence="1">Uncharacterized protein</fullName>
    </submittedName>
</protein>
<proteinExistence type="predicted"/>
<dbReference type="Proteomes" id="UP001217089">
    <property type="component" value="Unassembled WGS sequence"/>
</dbReference>
<accession>A0ABQ9E2K7</accession>
<evidence type="ECO:0000313" key="1">
    <source>
        <dbReference type="EMBL" id="KAJ8297730.1"/>
    </source>
</evidence>
<keyword evidence="2" id="KW-1185">Reference proteome</keyword>
<gene>
    <name evidence="1" type="ORF">KUTeg_024261</name>
</gene>
<organism evidence="1 2">
    <name type="scientific">Tegillarca granosa</name>
    <name type="common">Malaysian cockle</name>
    <name type="synonym">Anadara granosa</name>
    <dbReference type="NCBI Taxonomy" id="220873"/>
    <lineage>
        <taxon>Eukaryota</taxon>
        <taxon>Metazoa</taxon>
        <taxon>Spiralia</taxon>
        <taxon>Lophotrochozoa</taxon>
        <taxon>Mollusca</taxon>
        <taxon>Bivalvia</taxon>
        <taxon>Autobranchia</taxon>
        <taxon>Pteriomorphia</taxon>
        <taxon>Arcoida</taxon>
        <taxon>Arcoidea</taxon>
        <taxon>Arcidae</taxon>
        <taxon>Tegillarca</taxon>
    </lineage>
</organism>
<dbReference type="EMBL" id="JARBDR010000923">
    <property type="protein sequence ID" value="KAJ8297730.1"/>
    <property type="molecule type" value="Genomic_DNA"/>
</dbReference>